<dbReference type="InterPro" id="IPR050079">
    <property type="entry name" value="DEAD_box_RNA_helicase"/>
</dbReference>
<dbReference type="InterPro" id="IPR014014">
    <property type="entry name" value="RNA_helicase_DEAD_Q_motif"/>
</dbReference>
<evidence type="ECO:0000256" key="1">
    <source>
        <dbReference type="ARBA" id="ARBA00004123"/>
    </source>
</evidence>
<reference evidence="16" key="1">
    <citation type="submission" date="2021-12" db="EMBL/GenBank/DDBJ databases">
        <title>Convergent genome expansion in fungi linked to evolution of root-endophyte symbiosis.</title>
        <authorList>
            <consortium name="DOE Joint Genome Institute"/>
            <person name="Ke Y.-H."/>
            <person name="Bonito G."/>
            <person name="Liao H.-L."/>
            <person name="Looney B."/>
            <person name="Rojas-Flechas A."/>
            <person name="Nash J."/>
            <person name="Hameed K."/>
            <person name="Schadt C."/>
            <person name="Martin F."/>
            <person name="Crous P.W."/>
            <person name="Miettinen O."/>
            <person name="Magnuson J.K."/>
            <person name="Labbe J."/>
            <person name="Jacobson D."/>
            <person name="Doktycz M.J."/>
            <person name="Veneault-Fourrey C."/>
            <person name="Kuo A."/>
            <person name="Mondo S."/>
            <person name="Calhoun S."/>
            <person name="Riley R."/>
            <person name="Ohm R."/>
            <person name="LaButti K."/>
            <person name="Andreopoulos B."/>
            <person name="Pangilinan J."/>
            <person name="Nolan M."/>
            <person name="Tritt A."/>
            <person name="Clum A."/>
            <person name="Lipzen A."/>
            <person name="Daum C."/>
            <person name="Barry K."/>
            <person name="Grigoriev I.V."/>
            <person name="Vilgalys R."/>
        </authorList>
    </citation>
    <scope>NUCLEOTIDE SEQUENCE</scope>
    <source>
        <strain evidence="16">PMI_201</strain>
    </source>
</reference>
<evidence type="ECO:0000256" key="11">
    <source>
        <dbReference type="PROSITE-ProRule" id="PRU00552"/>
    </source>
</evidence>
<keyword evidence="17" id="KW-1185">Reference proteome</keyword>
<dbReference type="CDD" id="cd18787">
    <property type="entry name" value="SF2_C_DEAD"/>
    <property type="match status" value="1"/>
</dbReference>
<evidence type="ECO:0000256" key="10">
    <source>
        <dbReference type="ARBA" id="ARBA00047984"/>
    </source>
</evidence>
<comment type="caution">
    <text evidence="16">The sequence shown here is derived from an EMBL/GenBank/DDBJ whole genome shotgun (WGS) entry which is preliminary data.</text>
</comment>
<dbReference type="InterPro" id="IPR027417">
    <property type="entry name" value="P-loop_NTPase"/>
</dbReference>
<evidence type="ECO:0000256" key="12">
    <source>
        <dbReference type="SAM" id="MobiDB-lite"/>
    </source>
</evidence>
<dbReference type="Gene3D" id="3.40.50.300">
    <property type="entry name" value="P-loop containing nucleotide triphosphate hydrolases"/>
    <property type="match status" value="2"/>
</dbReference>
<dbReference type="Pfam" id="PF00270">
    <property type="entry name" value="DEAD"/>
    <property type="match status" value="1"/>
</dbReference>
<comment type="catalytic activity">
    <reaction evidence="10">
        <text>ATP + H2O = ADP + phosphate + H(+)</text>
        <dbReference type="Rhea" id="RHEA:13065"/>
        <dbReference type="ChEBI" id="CHEBI:15377"/>
        <dbReference type="ChEBI" id="CHEBI:15378"/>
        <dbReference type="ChEBI" id="CHEBI:30616"/>
        <dbReference type="ChEBI" id="CHEBI:43474"/>
        <dbReference type="ChEBI" id="CHEBI:456216"/>
        <dbReference type="EC" id="3.6.4.13"/>
    </reaction>
</comment>
<dbReference type="PROSITE" id="PS51192">
    <property type="entry name" value="HELICASE_ATP_BIND_1"/>
    <property type="match status" value="1"/>
</dbReference>
<dbReference type="SMART" id="SM00490">
    <property type="entry name" value="HELICc"/>
    <property type="match status" value="1"/>
</dbReference>
<dbReference type="PROSITE" id="PS51195">
    <property type="entry name" value="Q_MOTIF"/>
    <property type="match status" value="1"/>
</dbReference>
<evidence type="ECO:0000256" key="6">
    <source>
        <dbReference type="ARBA" id="ARBA00022806"/>
    </source>
</evidence>
<dbReference type="InterPro" id="IPR011545">
    <property type="entry name" value="DEAD/DEAH_box_helicase_dom"/>
</dbReference>
<dbReference type="GO" id="GO:0003723">
    <property type="term" value="F:RNA binding"/>
    <property type="evidence" value="ECO:0007669"/>
    <property type="project" value="UniProtKB-KW"/>
</dbReference>
<dbReference type="GO" id="GO:0016787">
    <property type="term" value="F:hydrolase activity"/>
    <property type="evidence" value="ECO:0007669"/>
    <property type="project" value="UniProtKB-KW"/>
</dbReference>
<dbReference type="SMART" id="SM00487">
    <property type="entry name" value="DEXDc"/>
    <property type="match status" value="1"/>
</dbReference>
<evidence type="ECO:0000313" key="16">
    <source>
        <dbReference type="EMBL" id="KAH8695395.1"/>
    </source>
</evidence>
<dbReference type="Pfam" id="PF00271">
    <property type="entry name" value="Helicase_C"/>
    <property type="match status" value="1"/>
</dbReference>
<feature type="domain" description="DEAD-box RNA helicase Q" evidence="15">
    <location>
        <begin position="33"/>
        <end position="61"/>
    </location>
</feature>
<dbReference type="InterPro" id="IPR014001">
    <property type="entry name" value="Helicase_ATP-bd"/>
</dbReference>
<dbReference type="RefSeq" id="XP_046070537.1">
    <property type="nucleotide sequence ID" value="XM_046219408.1"/>
</dbReference>
<accession>A0AAD4PWR6</accession>
<feature type="compositionally biased region" description="Basic residues" evidence="12">
    <location>
        <begin position="1"/>
        <end position="11"/>
    </location>
</feature>
<keyword evidence="5 16" id="KW-0378">Hydrolase</keyword>
<dbReference type="GO" id="GO:0042254">
    <property type="term" value="P:ribosome biogenesis"/>
    <property type="evidence" value="ECO:0007669"/>
    <property type="project" value="UniProtKB-KW"/>
</dbReference>
<feature type="region of interest" description="Disordered" evidence="12">
    <location>
        <begin position="349"/>
        <end position="388"/>
    </location>
</feature>
<dbReference type="SUPFAM" id="SSF52540">
    <property type="entry name" value="P-loop containing nucleoside triphosphate hydrolases"/>
    <property type="match status" value="1"/>
</dbReference>
<evidence type="ECO:0000256" key="5">
    <source>
        <dbReference type="ARBA" id="ARBA00022801"/>
    </source>
</evidence>
<feature type="short sequence motif" description="Q motif" evidence="11">
    <location>
        <begin position="33"/>
        <end position="61"/>
    </location>
</feature>
<evidence type="ECO:0000256" key="7">
    <source>
        <dbReference type="ARBA" id="ARBA00022840"/>
    </source>
</evidence>
<dbReference type="GO" id="GO:0005524">
    <property type="term" value="F:ATP binding"/>
    <property type="evidence" value="ECO:0007669"/>
    <property type="project" value="UniProtKB-KW"/>
</dbReference>
<keyword evidence="3" id="KW-0690">Ribosome biogenesis</keyword>
<keyword evidence="7" id="KW-0067">ATP-binding</keyword>
<dbReference type="AlphaFoldDB" id="A0AAD4PWR6"/>
<dbReference type="PANTHER" id="PTHR47959:SF24">
    <property type="entry name" value="ATP-DEPENDENT RNA HELICASE"/>
    <property type="match status" value="1"/>
</dbReference>
<organism evidence="16 17">
    <name type="scientific">Talaromyces proteolyticus</name>
    <dbReference type="NCBI Taxonomy" id="1131652"/>
    <lineage>
        <taxon>Eukaryota</taxon>
        <taxon>Fungi</taxon>
        <taxon>Dikarya</taxon>
        <taxon>Ascomycota</taxon>
        <taxon>Pezizomycotina</taxon>
        <taxon>Eurotiomycetes</taxon>
        <taxon>Eurotiomycetidae</taxon>
        <taxon>Eurotiales</taxon>
        <taxon>Trichocomaceae</taxon>
        <taxon>Talaromyces</taxon>
        <taxon>Talaromyces sect. Bacilispori</taxon>
    </lineage>
</organism>
<dbReference type="InterPro" id="IPR001650">
    <property type="entry name" value="Helicase_C-like"/>
</dbReference>
<dbReference type="EC" id="3.6.4.13" evidence="2"/>
<comment type="subcellular location">
    <subcellularLocation>
        <location evidence="1">Nucleus</location>
    </subcellularLocation>
</comment>
<dbReference type="Proteomes" id="UP001201262">
    <property type="component" value="Unassembled WGS sequence"/>
</dbReference>
<evidence type="ECO:0000259" key="15">
    <source>
        <dbReference type="PROSITE" id="PS51195"/>
    </source>
</evidence>
<keyword evidence="6" id="KW-0347">Helicase</keyword>
<dbReference type="EMBL" id="JAJTJA010000008">
    <property type="protein sequence ID" value="KAH8695395.1"/>
    <property type="molecule type" value="Genomic_DNA"/>
</dbReference>
<dbReference type="GeneID" id="70249695"/>
<name>A0AAD4PWR6_9EURO</name>
<evidence type="ECO:0000313" key="17">
    <source>
        <dbReference type="Proteomes" id="UP001201262"/>
    </source>
</evidence>
<dbReference type="GO" id="GO:0005634">
    <property type="term" value="C:nucleus"/>
    <property type="evidence" value="ECO:0007669"/>
    <property type="project" value="UniProtKB-SubCell"/>
</dbReference>
<evidence type="ECO:0000256" key="4">
    <source>
        <dbReference type="ARBA" id="ARBA00022741"/>
    </source>
</evidence>
<protein>
    <recommendedName>
        <fullName evidence="2">RNA helicase</fullName>
        <ecNumber evidence="2">3.6.4.13</ecNumber>
    </recommendedName>
</protein>
<feature type="domain" description="Helicase ATP-binding" evidence="13">
    <location>
        <begin position="63"/>
        <end position="218"/>
    </location>
</feature>
<keyword evidence="9" id="KW-0539">Nucleus</keyword>
<keyword evidence="8" id="KW-0694">RNA-binding</keyword>
<gene>
    <name evidence="16" type="ORF">BGW36DRAFT_418144</name>
</gene>
<evidence type="ECO:0000256" key="9">
    <source>
        <dbReference type="ARBA" id="ARBA00023242"/>
    </source>
</evidence>
<feature type="compositionally biased region" description="Basic and acidic residues" evidence="12">
    <location>
        <begin position="12"/>
        <end position="28"/>
    </location>
</feature>
<evidence type="ECO:0000259" key="14">
    <source>
        <dbReference type="PROSITE" id="PS51194"/>
    </source>
</evidence>
<evidence type="ECO:0000256" key="2">
    <source>
        <dbReference type="ARBA" id="ARBA00012552"/>
    </source>
</evidence>
<dbReference type="PANTHER" id="PTHR47959">
    <property type="entry name" value="ATP-DEPENDENT RNA HELICASE RHLE-RELATED"/>
    <property type="match status" value="1"/>
</dbReference>
<dbReference type="GO" id="GO:0010467">
    <property type="term" value="P:gene expression"/>
    <property type="evidence" value="ECO:0007669"/>
    <property type="project" value="UniProtKB-ARBA"/>
</dbReference>
<feature type="region of interest" description="Disordered" evidence="12">
    <location>
        <begin position="1"/>
        <end position="28"/>
    </location>
</feature>
<dbReference type="PROSITE" id="PS51194">
    <property type="entry name" value="HELICASE_CTER"/>
    <property type="match status" value="1"/>
</dbReference>
<proteinExistence type="predicted"/>
<evidence type="ECO:0000256" key="3">
    <source>
        <dbReference type="ARBA" id="ARBA00022517"/>
    </source>
</evidence>
<dbReference type="GO" id="GO:0005829">
    <property type="term" value="C:cytosol"/>
    <property type="evidence" value="ECO:0007669"/>
    <property type="project" value="TreeGrafter"/>
</dbReference>
<evidence type="ECO:0000259" key="13">
    <source>
        <dbReference type="PROSITE" id="PS51192"/>
    </source>
</evidence>
<keyword evidence="4" id="KW-0547">Nucleotide-binding</keyword>
<evidence type="ECO:0000256" key="8">
    <source>
        <dbReference type="ARBA" id="ARBA00022884"/>
    </source>
</evidence>
<sequence>MPAFKKRKVSHGKKDLPADQKKAQDEAKVKTPKTFKELGVIPQLCKACDALGYKAPTAIQADSRKITAFALPILQALMDKPQPLLGLVLTSTREPAYQSSEVFEALDSKVSVRTVVLVEGLDMVPQSIAIGKRPHMVIATPGRLLDHFENTKSFSLRTLKYLVMGEADRLLNMDFGPIINETPKRASLNNPLRVSVSSDKYQTVATLLQYYQFIPHKHKDLYLIWLLNEHVEQSSSGFGAIALHGQLSQSARLGALGKFRVASRGLDMPYIDLVLCYDLSDDSKIHVHRIRRTARAGKSGKAVSFVTQYDVEVWLRVEKALDKKLPEYKVEKKEVQILSDRVSEAQRQAITELKDMDKKKGGKGSSLTARKPRYGGKRGRDHMDQEEG</sequence>
<feature type="compositionally biased region" description="Basic residues" evidence="12">
    <location>
        <begin position="370"/>
        <end position="380"/>
    </location>
</feature>
<dbReference type="GO" id="GO:0003724">
    <property type="term" value="F:RNA helicase activity"/>
    <property type="evidence" value="ECO:0007669"/>
    <property type="project" value="UniProtKB-EC"/>
</dbReference>
<feature type="domain" description="Helicase C-terminal" evidence="14">
    <location>
        <begin position="174"/>
        <end position="336"/>
    </location>
</feature>